<dbReference type="InterPro" id="IPR010994">
    <property type="entry name" value="RuvA_2-like"/>
</dbReference>
<dbReference type="EMBL" id="AVQD01000001">
    <property type="protein sequence ID" value="KOA43336.1"/>
    <property type="molecule type" value="Genomic_DNA"/>
</dbReference>
<keyword evidence="2" id="KW-0472">Membrane</keyword>
<evidence type="ECO:0000313" key="4">
    <source>
        <dbReference type="EMBL" id="KOA43336.1"/>
    </source>
</evidence>
<dbReference type="SMART" id="SM00278">
    <property type="entry name" value="HhH1"/>
    <property type="match status" value="2"/>
</dbReference>
<dbReference type="Proteomes" id="UP000037193">
    <property type="component" value="Unassembled WGS sequence"/>
</dbReference>
<dbReference type="InterPro" id="IPR051675">
    <property type="entry name" value="Endo/Exo/Phosphatase_dom_1"/>
</dbReference>
<dbReference type="GO" id="GO:0003677">
    <property type="term" value="F:DNA binding"/>
    <property type="evidence" value="ECO:0007669"/>
    <property type="project" value="InterPro"/>
</dbReference>
<evidence type="ECO:0000313" key="5">
    <source>
        <dbReference type="Proteomes" id="UP000037193"/>
    </source>
</evidence>
<dbReference type="GO" id="GO:0006281">
    <property type="term" value="P:DNA repair"/>
    <property type="evidence" value="ECO:0007669"/>
    <property type="project" value="InterPro"/>
</dbReference>
<dbReference type="Pfam" id="PF12836">
    <property type="entry name" value="HHH_3"/>
    <property type="match status" value="1"/>
</dbReference>
<feature type="domain" description="Helix-hairpin-helix DNA-binding motif class 1" evidence="3">
    <location>
        <begin position="151"/>
        <end position="170"/>
    </location>
</feature>
<evidence type="ECO:0000256" key="2">
    <source>
        <dbReference type="SAM" id="Phobius"/>
    </source>
</evidence>
<dbReference type="PATRIC" id="fig|1365965.3.peg.13"/>
<organism evidence="4 5">
    <name type="scientific">Bifidobacterium breve MCC 1128</name>
    <dbReference type="NCBI Taxonomy" id="1365965"/>
    <lineage>
        <taxon>Bacteria</taxon>
        <taxon>Bacillati</taxon>
        <taxon>Actinomycetota</taxon>
        <taxon>Actinomycetes</taxon>
        <taxon>Bifidobacteriales</taxon>
        <taxon>Bifidobacteriaceae</taxon>
        <taxon>Bifidobacterium</taxon>
    </lineage>
</organism>
<reference evidence="4 5" key="1">
    <citation type="journal article" date="2015" name="Int J Genomics">
        <title>Comparative Genomics Revealed Genetic Diversity and Species/Strain-Level Differences in Carbohydrate Metabolism of Three Probiotic Bifidobacterial Species.</title>
        <authorList>
            <person name="Odamaki T."/>
            <person name="Horigome A."/>
            <person name="Sugahara H."/>
            <person name="Hashikura N."/>
            <person name="Minami J."/>
            <person name="Xiao J.Z."/>
            <person name="Abe F."/>
        </authorList>
    </citation>
    <scope>NUCLEOTIDE SEQUENCE [LARGE SCALE GENOMIC DNA]</scope>
    <source>
        <strain evidence="4 5">MCC 1128</strain>
    </source>
</reference>
<evidence type="ECO:0000259" key="3">
    <source>
        <dbReference type="SMART" id="SM00278"/>
    </source>
</evidence>
<dbReference type="GO" id="GO:0015627">
    <property type="term" value="C:type II protein secretion system complex"/>
    <property type="evidence" value="ECO:0007669"/>
    <property type="project" value="TreeGrafter"/>
</dbReference>
<dbReference type="SUPFAM" id="SSF47781">
    <property type="entry name" value="RuvA domain 2-like"/>
    <property type="match status" value="1"/>
</dbReference>
<name>A0A0L7B765_BIFBR</name>
<feature type="transmembrane region" description="Helical" evidence="2">
    <location>
        <begin position="27"/>
        <end position="49"/>
    </location>
</feature>
<feature type="region of interest" description="Disordered" evidence="1">
    <location>
        <begin position="67"/>
        <end position="107"/>
    </location>
</feature>
<accession>A0A0L7B765</accession>
<dbReference type="PANTHER" id="PTHR21180">
    <property type="entry name" value="ENDONUCLEASE/EXONUCLEASE/PHOSPHATASE FAMILY DOMAIN-CONTAINING PROTEIN 1"/>
    <property type="match status" value="1"/>
</dbReference>
<gene>
    <name evidence="4" type="ORF">BBM1128_00065</name>
</gene>
<keyword evidence="2" id="KW-0812">Transmembrane</keyword>
<dbReference type="Gene3D" id="1.10.150.320">
    <property type="entry name" value="Photosystem II 12 kDa extrinsic protein"/>
    <property type="match status" value="1"/>
</dbReference>
<proteinExistence type="predicted"/>
<protein>
    <submittedName>
        <fullName evidence="4">Competence protein ComEA</fullName>
    </submittedName>
</protein>
<feature type="compositionally biased region" description="Acidic residues" evidence="1">
    <location>
        <begin position="81"/>
        <end position="94"/>
    </location>
</feature>
<feature type="domain" description="Helix-hairpin-helix DNA-binding motif class 1" evidence="3">
    <location>
        <begin position="121"/>
        <end position="140"/>
    </location>
</feature>
<comment type="caution">
    <text evidence="4">The sequence shown here is derived from an EMBL/GenBank/DDBJ whole genome shotgun (WGS) entry which is preliminary data.</text>
</comment>
<dbReference type="AlphaFoldDB" id="A0A0L7B765"/>
<dbReference type="InterPro" id="IPR004509">
    <property type="entry name" value="Competence_ComEA_HhH"/>
</dbReference>
<dbReference type="NCBIfam" id="TIGR00426">
    <property type="entry name" value="competence protein ComEA helix-hairpin-helix repeat region"/>
    <property type="match status" value="1"/>
</dbReference>
<sequence>MIGVRSTDAADGAVHRLRDKPRLTFNVHQALAVVLLLVAALGISLTLLIQQSMHLAALSNVAVETPNNANATQQRPQSSSDSDEMTDVEPDPEQLPETQTDENSAVTVDDGLVDINTAGLAELQTITGVGPVTAQRIIDYRKTIGRYASVDQLLGVKGIGSKTLEKIRGQVTVR</sequence>
<dbReference type="GO" id="GO:0015628">
    <property type="term" value="P:protein secretion by the type II secretion system"/>
    <property type="evidence" value="ECO:0007669"/>
    <property type="project" value="TreeGrafter"/>
</dbReference>
<feature type="compositionally biased region" description="Polar residues" evidence="1">
    <location>
        <begin position="67"/>
        <end position="80"/>
    </location>
</feature>
<feature type="compositionally biased region" description="Polar residues" evidence="1">
    <location>
        <begin position="96"/>
        <end position="106"/>
    </location>
</feature>
<evidence type="ECO:0000256" key="1">
    <source>
        <dbReference type="SAM" id="MobiDB-lite"/>
    </source>
</evidence>
<keyword evidence="2" id="KW-1133">Transmembrane helix</keyword>
<dbReference type="PANTHER" id="PTHR21180:SF32">
    <property type="entry name" value="ENDONUCLEASE_EXONUCLEASE_PHOSPHATASE FAMILY DOMAIN-CONTAINING PROTEIN 1"/>
    <property type="match status" value="1"/>
</dbReference>
<dbReference type="InterPro" id="IPR003583">
    <property type="entry name" value="Hlx-hairpin-Hlx_DNA-bd_motif"/>
</dbReference>